<evidence type="ECO:0000313" key="12">
    <source>
        <dbReference type="Proteomes" id="UP000504629"/>
    </source>
</evidence>
<comment type="function">
    <text evidence="9">Fibrinolytic activity; shows preferential cleavage of Arg-Gly bonds in all three fibrinogen chains. Contact with the caterpillars causes severe bleeding, due the anticoagulant effect of the protein.</text>
</comment>
<dbReference type="InterPro" id="IPR001314">
    <property type="entry name" value="Peptidase_S1A"/>
</dbReference>
<dbReference type="GO" id="GO:0004252">
    <property type="term" value="F:serine-type endopeptidase activity"/>
    <property type="evidence" value="ECO:0007669"/>
    <property type="project" value="InterPro"/>
</dbReference>
<dbReference type="PROSITE" id="PS50240">
    <property type="entry name" value="TRYPSIN_DOM"/>
    <property type="match status" value="1"/>
</dbReference>
<comment type="similarity">
    <text evidence="2">Belongs to the peptidase S1 family.</text>
</comment>
<evidence type="ECO:0000256" key="4">
    <source>
        <dbReference type="ARBA" id="ARBA00022670"/>
    </source>
</evidence>
<dbReference type="PRINTS" id="PR00722">
    <property type="entry name" value="CHYMOTRYPSIN"/>
</dbReference>
<sequence>MICNKNTVIVSTAPEIGISRRDKQEWQYEGIPIEFPRRSGEPDTTDVTVTSPSIQSTSVSTTLNLSNRRIYNSDGIATIEEFPFMAALLVNNQLWCGGAILSQNRVLTAAHCLQLPFETRFFREYIQMLTVRVGSNNATSGGEVLRVNKINFHPKYKPETLEYNFALLELHRNISLGYKDSKVKQIKFAYDRIIPFNSKVLFLGWGSVMARGGSGGKVLLQKLKLPIYDWELCQEIYGKELVTRNNFCAGRRHAAKNICNHDGGGPAIMYGFLVGILAFSSKVCDAVDQPAVFSTVGVVALWLEQHGIIGVS</sequence>
<keyword evidence="3" id="KW-0800">Toxin</keyword>
<keyword evidence="8" id="KW-1199">Hemostasis impairing toxin</keyword>
<comment type="subcellular location">
    <subcellularLocation>
        <location evidence="1">Secreted</location>
        <location evidence="1">Extracellular space</location>
    </subcellularLocation>
</comment>
<keyword evidence="12" id="KW-1185">Reference proteome</keyword>
<evidence type="ECO:0000256" key="10">
    <source>
        <dbReference type="ARBA" id="ARBA00084094"/>
    </source>
</evidence>
<dbReference type="PANTHER" id="PTHR24276:SF91">
    <property type="entry name" value="AT26814P-RELATED"/>
    <property type="match status" value="1"/>
</dbReference>
<feature type="domain" description="Peptidase S1" evidence="11">
    <location>
        <begin position="70"/>
        <end position="308"/>
    </location>
</feature>
<dbReference type="AlphaFoldDB" id="A0A6J2KK45"/>
<name>A0A6J2KK45_BOMMA</name>
<dbReference type="GeneID" id="114251296"/>
<gene>
    <name evidence="13" type="primary">LOC114251296</name>
</gene>
<keyword evidence="5" id="KW-0378">Hydrolase</keyword>
<dbReference type="Pfam" id="PF00089">
    <property type="entry name" value="Trypsin"/>
    <property type="match status" value="1"/>
</dbReference>
<dbReference type="InterPro" id="IPR050430">
    <property type="entry name" value="Peptidase_S1"/>
</dbReference>
<dbReference type="OrthoDB" id="6380398at2759"/>
<dbReference type="CDD" id="cd00190">
    <property type="entry name" value="Tryp_SPc"/>
    <property type="match status" value="1"/>
</dbReference>
<dbReference type="InterPro" id="IPR009003">
    <property type="entry name" value="Peptidase_S1_PA"/>
</dbReference>
<dbReference type="GO" id="GO:0005576">
    <property type="term" value="C:extracellular region"/>
    <property type="evidence" value="ECO:0007669"/>
    <property type="project" value="UniProtKB-SubCell"/>
</dbReference>
<keyword evidence="10" id="KW-1205">Fibrinolytic toxin</keyword>
<dbReference type="KEGG" id="bman:114251296"/>
<evidence type="ECO:0000256" key="8">
    <source>
        <dbReference type="ARBA" id="ARBA00023240"/>
    </source>
</evidence>
<dbReference type="GO" id="GO:0006508">
    <property type="term" value="P:proteolysis"/>
    <property type="evidence" value="ECO:0007669"/>
    <property type="project" value="UniProtKB-KW"/>
</dbReference>
<organism evidence="12 13">
    <name type="scientific">Bombyx mandarina</name>
    <name type="common">Wild silk moth</name>
    <name type="synonym">Wild silkworm</name>
    <dbReference type="NCBI Taxonomy" id="7092"/>
    <lineage>
        <taxon>Eukaryota</taxon>
        <taxon>Metazoa</taxon>
        <taxon>Ecdysozoa</taxon>
        <taxon>Arthropoda</taxon>
        <taxon>Hexapoda</taxon>
        <taxon>Insecta</taxon>
        <taxon>Pterygota</taxon>
        <taxon>Neoptera</taxon>
        <taxon>Endopterygota</taxon>
        <taxon>Lepidoptera</taxon>
        <taxon>Glossata</taxon>
        <taxon>Ditrysia</taxon>
        <taxon>Bombycoidea</taxon>
        <taxon>Bombycidae</taxon>
        <taxon>Bombycinae</taxon>
        <taxon>Bombyx</taxon>
    </lineage>
</organism>
<dbReference type="PANTHER" id="PTHR24276">
    <property type="entry name" value="POLYSERASE-RELATED"/>
    <property type="match status" value="1"/>
</dbReference>
<dbReference type="PROSITE" id="PS00134">
    <property type="entry name" value="TRYPSIN_HIS"/>
    <property type="match status" value="1"/>
</dbReference>
<evidence type="ECO:0000256" key="6">
    <source>
        <dbReference type="ARBA" id="ARBA00022825"/>
    </source>
</evidence>
<dbReference type="FunFam" id="2.40.10.10:FF:000068">
    <property type="entry name" value="transmembrane protease serine 2"/>
    <property type="match status" value="1"/>
</dbReference>
<evidence type="ECO:0000256" key="7">
    <source>
        <dbReference type="ARBA" id="ARBA00023157"/>
    </source>
</evidence>
<evidence type="ECO:0000313" key="13">
    <source>
        <dbReference type="RefSeq" id="XP_028041312.1"/>
    </source>
</evidence>
<reference evidence="13" key="1">
    <citation type="submission" date="2025-08" db="UniProtKB">
        <authorList>
            <consortium name="RefSeq"/>
        </authorList>
    </citation>
    <scope>IDENTIFICATION</scope>
    <source>
        <tissue evidence="13">Silk gland</tissue>
    </source>
</reference>
<dbReference type="SMART" id="SM00020">
    <property type="entry name" value="Tryp_SPc"/>
    <property type="match status" value="1"/>
</dbReference>
<keyword evidence="6" id="KW-0720">Serine protease</keyword>
<dbReference type="SUPFAM" id="SSF50494">
    <property type="entry name" value="Trypsin-like serine proteases"/>
    <property type="match status" value="1"/>
</dbReference>
<evidence type="ECO:0000256" key="3">
    <source>
        <dbReference type="ARBA" id="ARBA00022656"/>
    </source>
</evidence>
<dbReference type="InterPro" id="IPR018114">
    <property type="entry name" value="TRYPSIN_HIS"/>
</dbReference>
<dbReference type="InterPro" id="IPR043504">
    <property type="entry name" value="Peptidase_S1_PA_chymotrypsin"/>
</dbReference>
<evidence type="ECO:0000259" key="11">
    <source>
        <dbReference type="PROSITE" id="PS50240"/>
    </source>
</evidence>
<dbReference type="Gene3D" id="2.40.10.10">
    <property type="entry name" value="Trypsin-like serine proteases"/>
    <property type="match status" value="1"/>
</dbReference>
<evidence type="ECO:0000256" key="1">
    <source>
        <dbReference type="ARBA" id="ARBA00004239"/>
    </source>
</evidence>
<evidence type="ECO:0000256" key="9">
    <source>
        <dbReference type="ARBA" id="ARBA00055534"/>
    </source>
</evidence>
<evidence type="ECO:0000256" key="5">
    <source>
        <dbReference type="ARBA" id="ARBA00022801"/>
    </source>
</evidence>
<dbReference type="RefSeq" id="XP_028041312.1">
    <property type="nucleotide sequence ID" value="XM_028185511.1"/>
</dbReference>
<accession>A0A6J2KK45</accession>
<keyword evidence="4" id="KW-0645">Protease</keyword>
<proteinExistence type="inferred from homology"/>
<dbReference type="GO" id="GO:0090729">
    <property type="term" value="F:toxin activity"/>
    <property type="evidence" value="ECO:0007669"/>
    <property type="project" value="UniProtKB-KW"/>
</dbReference>
<evidence type="ECO:0000256" key="2">
    <source>
        <dbReference type="ARBA" id="ARBA00007664"/>
    </source>
</evidence>
<keyword evidence="7" id="KW-1015">Disulfide bond</keyword>
<dbReference type="Proteomes" id="UP000504629">
    <property type="component" value="Unplaced"/>
</dbReference>
<protein>
    <submittedName>
        <fullName evidence="13">Trypsin-7-like</fullName>
    </submittedName>
</protein>
<dbReference type="InterPro" id="IPR001254">
    <property type="entry name" value="Trypsin_dom"/>
</dbReference>